<organism evidence="12 13">
    <name type="scientific">Desmophyllum pertusum</name>
    <dbReference type="NCBI Taxonomy" id="174260"/>
    <lineage>
        <taxon>Eukaryota</taxon>
        <taxon>Metazoa</taxon>
        <taxon>Cnidaria</taxon>
        <taxon>Anthozoa</taxon>
        <taxon>Hexacorallia</taxon>
        <taxon>Scleractinia</taxon>
        <taxon>Caryophylliina</taxon>
        <taxon>Caryophylliidae</taxon>
        <taxon>Desmophyllum</taxon>
    </lineage>
</organism>
<feature type="binding site" evidence="8">
    <location>
        <position position="148"/>
    </location>
    <ligand>
        <name>Mg(2+)</name>
        <dbReference type="ChEBI" id="CHEBI:18420"/>
        <label>1</label>
    </ligand>
</feature>
<dbReference type="PROSITE" id="PS00728">
    <property type="entry name" value="AP_NUCLEASE_F1_3"/>
    <property type="match status" value="1"/>
</dbReference>
<feature type="binding site" evidence="8">
    <location>
        <position position="246"/>
    </location>
    <ligand>
        <name>Mg(2+)</name>
        <dbReference type="ChEBI" id="CHEBI:18420"/>
        <label>1</label>
    </ligand>
</feature>
<dbReference type="InterPro" id="IPR005135">
    <property type="entry name" value="Endo/exonuclease/phosphatase"/>
</dbReference>
<dbReference type="GO" id="GO:0006284">
    <property type="term" value="P:base-excision repair"/>
    <property type="evidence" value="ECO:0007669"/>
    <property type="project" value="TreeGrafter"/>
</dbReference>
<dbReference type="GO" id="GO:0008311">
    <property type="term" value="F:double-stranded DNA 3'-5' DNA exonuclease activity"/>
    <property type="evidence" value="ECO:0007669"/>
    <property type="project" value="UniProtKB-EC"/>
</dbReference>
<feature type="active site" description="Proton donor/acceptor" evidence="7">
    <location>
        <position position="148"/>
    </location>
</feature>
<dbReference type="CDD" id="cd09087">
    <property type="entry name" value="Ape1-like_AP-endo"/>
    <property type="match status" value="1"/>
</dbReference>
<dbReference type="AlphaFoldDB" id="A0A9X0CXX6"/>
<name>A0A9X0CXX6_9CNID</name>
<keyword evidence="4 8" id="KW-0479">Metal-binding</keyword>
<dbReference type="Pfam" id="PF03372">
    <property type="entry name" value="Exo_endo_phos"/>
    <property type="match status" value="1"/>
</dbReference>
<dbReference type="Proteomes" id="UP001163046">
    <property type="component" value="Unassembled WGS sequence"/>
</dbReference>
<evidence type="ECO:0000313" key="12">
    <source>
        <dbReference type="EMBL" id="KAJ7378433.1"/>
    </source>
</evidence>
<evidence type="ECO:0000256" key="7">
    <source>
        <dbReference type="PIRSR" id="PIRSR604808-1"/>
    </source>
</evidence>
<feature type="domain" description="Endonuclease/exonuclease/phosphatase" evidence="11">
    <location>
        <begin position="64"/>
        <end position="246"/>
    </location>
</feature>
<dbReference type="SUPFAM" id="SSF56219">
    <property type="entry name" value="DNase I-like"/>
    <property type="match status" value="1"/>
</dbReference>
<feature type="binding site" evidence="8">
    <location>
        <position position="150"/>
    </location>
    <ligand>
        <name>Mg(2+)</name>
        <dbReference type="ChEBI" id="CHEBI:18420"/>
        <label>1</label>
    </ligand>
</feature>
<evidence type="ECO:0000256" key="5">
    <source>
        <dbReference type="ARBA" id="ARBA00022801"/>
    </source>
</evidence>
<dbReference type="OrthoDB" id="498125at2759"/>
<dbReference type="EC" id="3.1.11.2" evidence="10"/>
<evidence type="ECO:0000256" key="2">
    <source>
        <dbReference type="ARBA" id="ARBA00001936"/>
    </source>
</evidence>
<evidence type="ECO:0000256" key="6">
    <source>
        <dbReference type="ARBA" id="ARBA00022842"/>
    </source>
</evidence>
<dbReference type="GO" id="GO:0003677">
    <property type="term" value="F:DNA binding"/>
    <property type="evidence" value="ECO:0007669"/>
    <property type="project" value="InterPro"/>
</dbReference>
<comment type="cofactor">
    <cofactor evidence="8 10">
        <name>Mg(2+)</name>
        <dbReference type="ChEBI" id="CHEBI:18420"/>
    </cofactor>
    <cofactor evidence="8 10">
        <name>Mn(2+)</name>
        <dbReference type="ChEBI" id="CHEBI:29035"/>
    </cofactor>
    <text evidence="8 10">Probably binds two magnesium or manganese ions per subunit.</text>
</comment>
<feature type="active site" evidence="7">
    <location>
        <position position="109"/>
    </location>
</feature>
<feature type="binding site" evidence="8">
    <location>
        <position position="245"/>
    </location>
    <ligand>
        <name>Mg(2+)</name>
        <dbReference type="ChEBI" id="CHEBI:18420"/>
        <label>1</label>
    </ligand>
</feature>
<evidence type="ECO:0000313" key="13">
    <source>
        <dbReference type="Proteomes" id="UP001163046"/>
    </source>
</evidence>
<evidence type="ECO:0000256" key="10">
    <source>
        <dbReference type="RuleBase" id="RU362131"/>
    </source>
</evidence>
<keyword evidence="13" id="KW-1185">Reference proteome</keyword>
<dbReference type="PANTHER" id="PTHR22748">
    <property type="entry name" value="AP ENDONUCLEASE"/>
    <property type="match status" value="1"/>
</dbReference>
<dbReference type="NCBIfam" id="TIGR00195">
    <property type="entry name" value="exoDNase_III"/>
    <property type="match status" value="1"/>
</dbReference>
<evidence type="ECO:0000256" key="8">
    <source>
        <dbReference type="PIRSR" id="PIRSR604808-2"/>
    </source>
</evidence>
<reference evidence="12" key="1">
    <citation type="submission" date="2023-01" db="EMBL/GenBank/DDBJ databases">
        <title>Genome assembly of the deep-sea coral Lophelia pertusa.</title>
        <authorList>
            <person name="Herrera S."/>
            <person name="Cordes E."/>
        </authorList>
    </citation>
    <scope>NUCLEOTIDE SEQUENCE</scope>
    <source>
        <strain evidence="12">USNM1676648</strain>
        <tissue evidence="12">Polyp</tissue>
    </source>
</reference>
<dbReference type="GO" id="GO:0008081">
    <property type="term" value="F:phosphoric diester hydrolase activity"/>
    <property type="evidence" value="ECO:0007669"/>
    <property type="project" value="TreeGrafter"/>
</dbReference>
<feature type="site" description="Interaction with DNA substrate" evidence="9">
    <location>
        <position position="246"/>
    </location>
</feature>
<dbReference type="PROSITE" id="PS51435">
    <property type="entry name" value="AP_NUCLEASE_F1_4"/>
    <property type="match status" value="1"/>
</dbReference>
<feature type="site" description="Transition state stabilizer" evidence="9">
    <location>
        <position position="150"/>
    </location>
</feature>
<dbReference type="GO" id="GO:0046872">
    <property type="term" value="F:metal ion binding"/>
    <property type="evidence" value="ECO:0007669"/>
    <property type="project" value="UniProtKB-KW"/>
</dbReference>
<feature type="site" description="Important for catalytic activity" evidence="9">
    <location>
        <position position="220"/>
    </location>
</feature>
<dbReference type="GO" id="GO:0016829">
    <property type="term" value="F:lyase activity"/>
    <property type="evidence" value="ECO:0007669"/>
    <property type="project" value="UniProtKB-KW"/>
</dbReference>
<comment type="caution">
    <text evidence="12">The sequence shown here is derived from an EMBL/GenBank/DDBJ whole genome shotgun (WGS) entry which is preliminary data.</text>
</comment>
<evidence type="ECO:0000256" key="1">
    <source>
        <dbReference type="ARBA" id="ARBA00000493"/>
    </source>
</evidence>
<keyword evidence="8" id="KW-0464">Manganese</keyword>
<proteinExistence type="inferred from homology"/>
<dbReference type="PANTHER" id="PTHR22748:SF6">
    <property type="entry name" value="DNA-(APURINIC OR APYRIMIDINIC SITE) ENDONUCLEASE"/>
    <property type="match status" value="1"/>
</dbReference>
<keyword evidence="10" id="KW-0234">DNA repair</keyword>
<evidence type="ECO:0000259" key="11">
    <source>
        <dbReference type="Pfam" id="PF03372"/>
    </source>
</evidence>
<protein>
    <recommendedName>
        <fullName evidence="10">DNA repair nuclease/redox regulator APEX1</fullName>
        <shortName evidence="10">APEN</shortName>
        <shortName evidence="10">REF-1</shortName>
        <ecNumber evidence="10">3.1.11.2</ecNumber>
        <ecNumber evidence="10">3.1.21.-</ecNumber>
    </recommendedName>
    <alternativeName>
        <fullName evidence="10">APEX nuclease</fullName>
    </alternativeName>
    <alternativeName>
        <fullName evidence="10">Apurinic-apyrimidinic endonuclease 1</fullName>
    </alternativeName>
    <alternativeName>
        <fullName evidence="10">Redox factor-1</fullName>
    </alternativeName>
    <component>
        <recommendedName>
            <fullName evidence="10">DNA repair nuclease/redox regulator APEX1, mitochondrial</fullName>
        </recommendedName>
    </component>
</protein>
<dbReference type="NCBIfam" id="TIGR00633">
    <property type="entry name" value="xth"/>
    <property type="match status" value="1"/>
</dbReference>
<dbReference type="GO" id="GO:0003906">
    <property type="term" value="F:DNA-(apurinic or apyrimidinic site) endonuclease activity"/>
    <property type="evidence" value="ECO:0007669"/>
    <property type="project" value="TreeGrafter"/>
</dbReference>
<keyword evidence="10" id="KW-0227">DNA damage</keyword>
<comment type="cofactor">
    <cofactor evidence="2">
        <name>Mn(2+)</name>
        <dbReference type="ChEBI" id="CHEBI:29035"/>
    </cofactor>
</comment>
<gene>
    <name evidence="12" type="primary">APEX1_2</name>
    <name evidence="12" type="ORF">OS493_022967</name>
</gene>
<dbReference type="EC" id="3.1.21.-" evidence="10"/>
<dbReference type="InterPro" id="IPR004808">
    <property type="entry name" value="AP_endonuc_1"/>
</dbReference>
<comment type="similarity">
    <text evidence="3 10">Belongs to the DNA repair enzymes AP/ExoA family.</text>
</comment>
<keyword evidence="12" id="KW-0456">Lyase</keyword>
<dbReference type="EMBL" id="MU826366">
    <property type="protein sequence ID" value="KAJ7378433.1"/>
    <property type="molecule type" value="Genomic_DNA"/>
</dbReference>
<accession>A0A9X0CXX6</accession>
<dbReference type="PROSITE" id="PS00727">
    <property type="entry name" value="AP_NUCLEASE_F1_2"/>
    <property type="match status" value="1"/>
</dbReference>
<dbReference type="InterPro" id="IPR036691">
    <property type="entry name" value="Endo/exonu/phosph_ase_sf"/>
</dbReference>
<feature type="active site" description="Proton acceptor" evidence="7">
    <location>
        <position position="246"/>
    </location>
</feature>
<evidence type="ECO:0000256" key="9">
    <source>
        <dbReference type="PIRSR" id="PIRSR604808-3"/>
    </source>
</evidence>
<dbReference type="GO" id="GO:0005634">
    <property type="term" value="C:nucleus"/>
    <property type="evidence" value="ECO:0007669"/>
    <property type="project" value="TreeGrafter"/>
</dbReference>
<dbReference type="FunFam" id="3.60.10.10:FF:000226">
    <property type="entry name" value="DNA-(apurinic or apyrimidinic site) lyase"/>
    <property type="match status" value="1"/>
</dbReference>
<dbReference type="InterPro" id="IPR020848">
    <property type="entry name" value="AP_endonuclease_F1_CS"/>
</dbReference>
<evidence type="ECO:0000256" key="4">
    <source>
        <dbReference type="ARBA" id="ARBA00022723"/>
    </source>
</evidence>
<dbReference type="Gene3D" id="3.60.10.10">
    <property type="entry name" value="Endonuclease/exonuclease/phosphatase"/>
    <property type="match status" value="1"/>
</dbReference>
<keyword evidence="5" id="KW-0378">Hydrolase</keyword>
<keyword evidence="6 8" id="KW-0460">Magnesium</keyword>
<comment type="catalytic activity">
    <reaction evidence="1">
        <text>Exonucleolytic cleavage in the 3'- to 5'-direction to yield nucleoside 5'-phosphates.</text>
        <dbReference type="EC" id="3.1.11.2"/>
    </reaction>
</comment>
<sequence length="255" mass="29182">MIPGEHPSNISSVSTHTKRAVYGHYRGRCLELSPVLPSPSDWGWKRWSSQIWEPLPGASWVQLPSRQKMWLCSKTKPIKVSFGIGISKHDNEGRVITAEFEDVYVVTAYVPNSGRGLPRLGYRQGWDKDFTEYLKTLDNKKPVILCGDLNVAHKEIDLANPKTNTKTAGFTKEERQGFTELLEEGFVDSFRHFYPKKEKQYSFWSYMGNARAKNVGWRLDYFVVSERLVPKMCDSLIRPRVTGSDHCPVVLLLSL</sequence>
<evidence type="ECO:0000256" key="3">
    <source>
        <dbReference type="ARBA" id="ARBA00007092"/>
    </source>
</evidence>